<evidence type="ECO:0008006" key="3">
    <source>
        <dbReference type="Google" id="ProtNLM"/>
    </source>
</evidence>
<evidence type="ECO:0000313" key="1">
    <source>
        <dbReference type="EMBL" id="GAA0956345.1"/>
    </source>
</evidence>
<dbReference type="SUPFAM" id="SSF52540">
    <property type="entry name" value="P-loop containing nucleoside triphosphate hydrolases"/>
    <property type="match status" value="1"/>
</dbReference>
<accession>A0ABP4BZR0</accession>
<protein>
    <recommendedName>
        <fullName evidence="3">Helicase ATP-binding domain-containing protein</fullName>
    </recommendedName>
</protein>
<proteinExistence type="predicted"/>
<comment type="caution">
    <text evidence="1">The sequence shown here is derived from an EMBL/GenBank/DDBJ whole genome shotgun (WGS) entry which is preliminary data.</text>
</comment>
<evidence type="ECO:0000313" key="2">
    <source>
        <dbReference type="Proteomes" id="UP001500665"/>
    </source>
</evidence>
<dbReference type="RefSeq" id="WP_344242605.1">
    <property type="nucleotide sequence ID" value="NZ_BAAAHH010000017.1"/>
</dbReference>
<reference evidence="2" key="1">
    <citation type="journal article" date="2019" name="Int. J. Syst. Evol. Microbiol.">
        <title>The Global Catalogue of Microorganisms (GCM) 10K type strain sequencing project: providing services to taxonomists for standard genome sequencing and annotation.</title>
        <authorList>
            <consortium name="The Broad Institute Genomics Platform"/>
            <consortium name="The Broad Institute Genome Sequencing Center for Infectious Disease"/>
            <person name="Wu L."/>
            <person name="Ma J."/>
        </authorList>
    </citation>
    <scope>NUCLEOTIDE SEQUENCE [LARGE SCALE GENOMIC DNA]</scope>
    <source>
        <strain evidence="2">JCM 10696</strain>
    </source>
</reference>
<organism evidence="1 2">
    <name type="scientific">Actinocorallia libanotica</name>
    <dbReference type="NCBI Taxonomy" id="46162"/>
    <lineage>
        <taxon>Bacteria</taxon>
        <taxon>Bacillati</taxon>
        <taxon>Actinomycetota</taxon>
        <taxon>Actinomycetes</taxon>
        <taxon>Streptosporangiales</taxon>
        <taxon>Thermomonosporaceae</taxon>
        <taxon>Actinocorallia</taxon>
    </lineage>
</organism>
<dbReference type="InterPro" id="IPR027417">
    <property type="entry name" value="P-loop_NTPase"/>
</dbReference>
<dbReference type="Proteomes" id="UP001500665">
    <property type="component" value="Unassembled WGS sequence"/>
</dbReference>
<dbReference type="EMBL" id="BAAAHH010000017">
    <property type="protein sequence ID" value="GAA0956345.1"/>
    <property type="molecule type" value="Genomic_DNA"/>
</dbReference>
<name>A0ABP4BZR0_9ACTN</name>
<keyword evidence="2" id="KW-1185">Reference proteome</keyword>
<gene>
    <name evidence="1" type="ORF">GCM10009550_42250</name>
</gene>
<sequence>MSNELSVTETYVYAALALTGHYFPRHDADGRLLAAFDQAAFFATRKPQAWDRWPLLDPEERRRIADVMALAPADLAQPRRFAITARSLLGALQGDHHDGDPDAPTTVMHPFLLAGLAPFRAEAAHPHVGVDLLAYVDRITARFRRPSTRPKPPEFAGPGIWATKKVWVTGEGRVHGKLTIPIYPDFTEAPDHDVLPHALTVPHIQAIEPTVKELLDVAALIERRYELDEDRYLHNVLSNLFRELRCEESDIVEVMRLLAGATQIFNAPTGTGKTVLIRVLASWFALHDLRITLVVPNVKATLSTVWDISADLAYLHREGHLAHAATCAPLMAPSKRHERALKHAALIREDASAPGEWGVRGARDVDVLAYGCAQTRFLDSAGTYPPGQENCLTLQHGTMFAACPWIPHCGKWAPVYAACDASVVVTNHHNFIDGTLKIGVNLDGRPTSGLTVREFVLRTSHAVIVDEIDQFQSTVVDRCATRMILHTRRPWESAPQLFDTDAKHLPIRVESSLLTSVSHVRLMAESLLMAVCQSALHLTVSDDDTTRQRSGAGQNAGWRLAGARDRELIDLLFPGQVTPGQPIPSAVYGQLEALLPERYAAAPAGTAAGAGRSGLWQDVGMALDSLSAPRGQDFLDLVKLELHGLLAPLIPQTRMRSRAINLLIVRGYLKELDACLGILRDDVQQLRHSGLASANRILEGAQPRSINAVLPLGMLGRAITGYRVTGLDNKEKDAELSAQNISGDPHTYVSELGGLVSLLTARVERAVIGLSATAYFPEAVREHVHVPVTWWMTDAQARSIVTESHTLTYGPGHQMMGEPIRIAGSHPAGKREALIELGTRLYSKIAKKIERLRASEKESDQKRARVILAANSYEQCALLALGLSRAEGFNLRVWVAVPSGEPHRYARYLPAANLARPITPEQFEDFPKDGDVLIAPLSVIARGLNIVVGTRSAVQSIYLCTRPPLTIDEPAWMYGSVNAAGMNALPAGGTADPLQAIHTATERAWEQLGLILRSPTQFSAMTHTLQEQVIAGMLVDLIQLAGRARRGGTDMNLHLVDYSFQDETWSSDLITIIERIHSRWTPEVRRRMNDLYGEALGAFLSYAGIDPEQV</sequence>